<proteinExistence type="predicted"/>
<dbReference type="Pfam" id="PF00551">
    <property type="entry name" value="Formyl_trans_N"/>
    <property type="match status" value="1"/>
</dbReference>
<keyword evidence="1" id="KW-0812">Transmembrane</keyword>
<comment type="caution">
    <text evidence="3">The sequence shown here is derived from an EMBL/GenBank/DDBJ whole genome shotgun (WGS) entry which is preliminary data.</text>
</comment>
<dbReference type="EMBL" id="QGDO01000007">
    <property type="protein sequence ID" value="PWJ38625.1"/>
    <property type="molecule type" value="Genomic_DNA"/>
</dbReference>
<dbReference type="PANTHER" id="PTHR11138">
    <property type="entry name" value="METHIONYL-TRNA FORMYLTRANSFERASE"/>
    <property type="match status" value="1"/>
</dbReference>
<dbReference type="InterPro" id="IPR002376">
    <property type="entry name" value="Formyl_transf_N"/>
</dbReference>
<keyword evidence="3" id="KW-0808">Transferase</keyword>
<evidence type="ECO:0000259" key="2">
    <source>
        <dbReference type="Pfam" id="PF00551"/>
    </source>
</evidence>
<feature type="transmembrane region" description="Helical" evidence="1">
    <location>
        <begin position="63"/>
        <end position="83"/>
    </location>
</feature>
<dbReference type="Proteomes" id="UP000245535">
    <property type="component" value="Unassembled WGS sequence"/>
</dbReference>
<evidence type="ECO:0000256" key="1">
    <source>
        <dbReference type="SAM" id="Phobius"/>
    </source>
</evidence>
<reference evidence="3 4" key="1">
    <citation type="submission" date="2018-03" db="EMBL/GenBank/DDBJ databases">
        <title>Genomic Encyclopedia of Archaeal and Bacterial Type Strains, Phase II (KMG-II): from individual species to whole genera.</title>
        <authorList>
            <person name="Goeker M."/>
        </authorList>
    </citation>
    <scope>NUCLEOTIDE SEQUENCE [LARGE SCALE GENOMIC DNA]</scope>
    <source>
        <strain evidence="3 4">DSM 28229</strain>
    </source>
</reference>
<dbReference type="SUPFAM" id="SSF53328">
    <property type="entry name" value="Formyltransferase"/>
    <property type="match status" value="1"/>
</dbReference>
<evidence type="ECO:0000313" key="3">
    <source>
        <dbReference type="EMBL" id="PWJ38625.1"/>
    </source>
</evidence>
<keyword evidence="1" id="KW-0472">Membrane</keyword>
<organism evidence="3 4">
    <name type="scientific">Sediminitomix flava</name>
    <dbReference type="NCBI Taxonomy" id="379075"/>
    <lineage>
        <taxon>Bacteria</taxon>
        <taxon>Pseudomonadati</taxon>
        <taxon>Bacteroidota</taxon>
        <taxon>Cytophagia</taxon>
        <taxon>Cytophagales</taxon>
        <taxon>Flammeovirgaceae</taxon>
        <taxon>Sediminitomix</taxon>
    </lineage>
</organism>
<sequence>MNIVYGCSPSYVAVLALNLMLRKYKLPIKAVVFSKKDMKIDGVTINDLKGLRFMFKRFNSSFIFYYLGLAAFIPLAASILNIFRKEEDKLYSVQELSKMYGFKIIESDNFNKKETIDELKNLETDVFLSCGLDQILKKDFINMPKVSIVNIHPSLLPDFRGVEPFVHLMESDEEVYGSTLHELTADIDCGDILIQTPIKRGKKDSHLTIMYNFMHVAMKQFNEYFHKLDNKEAIIPIPQFKEPKYPYMSWPSIQTLDRLKEKGLEYTNWTEVRQYTRFTPNQKVHTIEESYA</sequence>
<dbReference type="PANTHER" id="PTHR11138:SF5">
    <property type="entry name" value="METHIONYL-TRNA FORMYLTRANSFERASE, MITOCHONDRIAL"/>
    <property type="match status" value="1"/>
</dbReference>
<gene>
    <name evidence="3" type="ORF">BC781_107215</name>
</gene>
<dbReference type="GO" id="GO:0004479">
    <property type="term" value="F:methionyl-tRNA formyltransferase activity"/>
    <property type="evidence" value="ECO:0007669"/>
    <property type="project" value="TreeGrafter"/>
</dbReference>
<dbReference type="AlphaFoldDB" id="A0A315Z775"/>
<name>A0A315Z775_SEDFL</name>
<dbReference type="Gene3D" id="3.40.50.12230">
    <property type="match status" value="1"/>
</dbReference>
<keyword evidence="1" id="KW-1133">Transmembrane helix</keyword>
<protein>
    <submittedName>
        <fullName evidence="3">Formyl transferase-like protein</fullName>
    </submittedName>
</protein>
<evidence type="ECO:0000313" key="4">
    <source>
        <dbReference type="Proteomes" id="UP000245535"/>
    </source>
</evidence>
<dbReference type="RefSeq" id="WP_109621868.1">
    <property type="nucleotide sequence ID" value="NZ_QGDO01000007.1"/>
</dbReference>
<keyword evidence="4" id="KW-1185">Reference proteome</keyword>
<dbReference type="InterPro" id="IPR036477">
    <property type="entry name" value="Formyl_transf_N_sf"/>
</dbReference>
<accession>A0A315Z775</accession>
<feature type="domain" description="Formyl transferase N-terminal" evidence="2">
    <location>
        <begin position="105"/>
        <end position="215"/>
    </location>
</feature>